<feature type="compositionally biased region" description="Polar residues" evidence="1">
    <location>
        <begin position="96"/>
        <end position="105"/>
    </location>
</feature>
<sequence length="606" mass="66220">MSRAERFEHIKKLFLDQSEKTLREITKSEQYLLRNRRMEPCASTWRDSDDSEDYDPTKEKSNAKRQVAADGGTGRTPKRESECVEEPAFDKPEWISESSLNRTFSDSLPELEEDLVLDEATEIDTMDVDVDVVGEQSGQGKATVKESSKESGLQVASKLEGPANQTDSSEESAEQQPEDDNTPISLDSKKYDEEILDVRQGIQGESNKENEEKQDNLLGPEASKEKGKPSLNEGKLESVPEAPDNLQSKVGEEPVSGNSSGNDNRALDEKLEIGSRTQDDRDKDGGELAKQDNPGLDYSKEKEVESQDDGPSLQTPGDADSEAVGRQSRTEAPKSMVTKDERVKEKEGSDAETKPAKTAQSSGKPASDVPSVNMQEPQSTDGTEIDSKNTAAEPQAGTEPDHGIPKRLDMVDSQPGANSKAEDADVAQALGPRPQTKDAETIQSAETSEPCSWCDDFAYGLVGFEKHRPGPMCPRCVEQRSCIVKCTGHRTEPLDGLRPESFDFKAAYDSLNPGTGKREMKNPWCSLCPTPAFFQCATQPATSGHLKSTEPGSVMGCGLMLCESCNILIQARNDLAWVVSFSRSEDPVDGSRADVDYLLPGSEFCK</sequence>
<feature type="compositionally biased region" description="Basic and acidic residues" evidence="1">
    <location>
        <begin position="265"/>
        <end position="290"/>
    </location>
</feature>
<feature type="compositionally biased region" description="Basic and acidic residues" evidence="1">
    <location>
        <begin position="399"/>
        <end position="410"/>
    </location>
</feature>
<protein>
    <submittedName>
        <fullName evidence="2">Uncharacterized protein</fullName>
    </submittedName>
</protein>
<accession>A0A1L9TI41</accession>
<feature type="compositionally biased region" description="Acidic residues" evidence="1">
    <location>
        <begin position="168"/>
        <end position="181"/>
    </location>
</feature>
<dbReference type="OrthoDB" id="5303703at2759"/>
<feature type="compositionally biased region" description="Basic and acidic residues" evidence="1">
    <location>
        <begin position="206"/>
        <end position="215"/>
    </location>
</feature>
<dbReference type="GeneID" id="63760970"/>
<feature type="compositionally biased region" description="Basic and acidic residues" evidence="1">
    <location>
        <begin position="187"/>
        <end position="197"/>
    </location>
</feature>
<dbReference type="STRING" id="1036612.A0A1L9TI41"/>
<dbReference type="VEuPathDB" id="FungiDB:ASPSYDRAFT_31704"/>
<gene>
    <name evidence="2" type="ORF">ASPSYDRAFT_31704</name>
</gene>
<evidence type="ECO:0000313" key="3">
    <source>
        <dbReference type="Proteomes" id="UP000184356"/>
    </source>
</evidence>
<feature type="region of interest" description="Disordered" evidence="1">
    <location>
        <begin position="38"/>
        <end position="106"/>
    </location>
</feature>
<evidence type="ECO:0000313" key="2">
    <source>
        <dbReference type="EMBL" id="OJJ59085.1"/>
    </source>
</evidence>
<feature type="compositionally biased region" description="Basic and acidic residues" evidence="1">
    <location>
        <begin position="222"/>
        <end position="238"/>
    </location>
</feature>
<dbReference type="Proteomes" id="UP000184356">
    <property type="component" value="Unassembled WGS sequence"/>
</dbReference>
<keyword evidence="3" id="KW-1185">Reference proteome</keyword>
<reference evidence="3" key="1">
    <citation type="journal article" date="2017" name="Genome Biol.">
        <title>Comparative genomics reveals high biological diversity and specific adaptations in the industrially and medically important fungal genus Aspergillus.</title>
        <authorList>
            <person name="de Vries R.P."/>
            <person name="Riley R."/>
            <person name="Wiebenga A."/>
            <person name="Aguilar-Osorio G."/>
            <person name="Amillis S."/>
            <person name="Uchima C.A."/>
            <person name="Anderluh G."/>
            <person name="Asadollahi M."/>
            <person name="Askin M."/>
            <person name="Barry K."/>
            <person name="Battaglia E."/>
            <person name="Bayram O."/>
            <person name="Benocci T."/>
            <person name="Braus-Stromeyer S.A."/>
            <person name="Caldana C."/>
            <person name="Canovas D."/>
            <person name="Cerqueira G.C."/>
            <person name="Chen F."/>
            <person name="Chen W."/>
            <person name="Choi C."/>
            <person name="Clum A."/>
            <person name="Dos Santos R.A."/>
            <person name="Damasio A.R."/>
            <person name="Diallinas G."/>
            <person name="Emri T."/>
            <person name="Fekete E."/>
            <person name="Flipphi M."/>
            <person name="Freyberg S."/>
            <person name="Gallo A."/>
            <person name="Gournas C."/>
            <person name="Habgood R."/>
            <person name="Hainaut M."/>
            <person name="Harispe M.L."/>
            <person name="Henrissat B."/>
            <person name="Hilden K.S."/>
            <person name="Hope R."/>
            <person name="Hossain A."/>
            <person name="Karabika E."/>
            <person name="Karaffa L."/>
            <person name="Karanyi Z."/>
            <person name="Krasevec N."/>
            <person name="Kuo A."/>
            <person name="Kusch H."/>
            <person name="LaButti K."/>
            <person name="Lagendijk E.L."/>
            <person name="Lapidus A."/>
            <person name="Levasseur A."/>
            <person name="Lindquist E."/>
            <person name="Lipzen A."/>
            <person name="Logrieco A.F."/>
            <person name="MacCabe A."/>
            <person name="Maekelae M.R."/>
            <person name="Malavazi I."/>
            <person name="Melin P."/>
            <person name="Meyer V."/>
            <person name="Mielnichuk N."/>
            <person name="Miskei M."/>
            <person name="Molnar A.P."/>
            <person name="Mule G."/>
            <person name="Ngan C.Y."/>
            <person name="Orejas M."/>
            <person name="Orosz E."/>
            <person name="Ouedraogo J.P."/>
            <person name="Overkamp K.M."/>
            <person name="Park H.-S."/>
            <person name="Perrone G."/>
            <person name="Piumi F."/>
            <person name="Punt P.J."/>
            <person name="Ram A.F."/>
            <person name="Ramon A."/>
            <person name="Rauscher S."/>
            <person name="Record E."/>
            <person name="Riano-Pachon D.M."/>
            <person name="Robert V."/>
            <person name="Roehrig J."/>
            <person name="Ruller R."/>
            <person name="Salamov A."/>
            <person name="Salih N.S."/>
            <person name="Samson R.A."/>
            <person name="Sandor E."/>
            <person name="Sanguinetti M."/>
            <person name="Schuetze T."/>
            <person name="Sepcic K."/>
            <person name="Shelest E."/>
            <person name="Sherlock G."/>
            <person name="Sophianopoulou V."/>
            <person name="Squina F.M."/>
            <person name="Sun H."/>
            <person name="Susca A."/>
            <person name="Todd R.B."/>
            <person name="Tsang A."/>
            <person name="Unkles S.E."/>
            <person name="van de Wiele N."/>
            <person name="van Rossen-Uffink D."/>
            <person name="Oliveira J.V."/>
            <person name="Vesth T.C."/>
            <person name="Visser J."/>
            <person name="Yu J.-H."/>
            <person name="Zhou M."/>
            <person name="Andersen M.R."/>
            <person name="Archer D.B."/>
            <person name="Baker S.E."/>
            <person name="Benoit I."/>
            <person name="Brakhage A.A."/>
            <person name="Braus G.H."/>
            <person name="Fischer R."/>
            <person name="Frisvad J.C."/>
            <person name="Goldman G.H."/>
            <person name="Houbraken J."/>
            <person name="Oakley B."/>
            <person name="Pocsi I."/>
            <person name="Scazzocchio C."/>
            <person name="Seiboth B."/>
            <person name="vanKuyk P.A."/>
            <person name="Wortman J."/>
            <person name="Dyer P.S."/>
            <person name="Grigoriev I.V."/>
        </authorList>
    </citation>
    <scope>NUCLEOTIDE SEQUENCE [LARGE SCALE GENOMIC DNA]</scope>
    <source>
        <strain evidence="3">CBS 593.65</strain>
    </source>
</reference>
<proteinExistence type="predicted"/>
<dbReference type="RefSeq" id="XP_040702891.1">
    <property type="nucleotide sequence ID" value="XM_040844897.1"/>
</dbReference>
<name>A0A1L9TI41_9EURO</name>
<feature type="region of interest" description="Disordered" evidence="1">
    <location>
        <begin position="119"/>
        <end position="445"/>
    </location>
</feature>
<evidence type="ECO:0000256" key="1">
    <source>
        <dbReference type="SAM" id="MobiDB-lite"/>
    </source>
</evidence>
<feature type="compositionally biased region" description="Basic and acidic residues" evidence="1">
    <location>
        <begin position="328"/>
        <end position="355"/>
    </location>
</feature>
<feature type="compositionally biased region" description="Basic and acidic residues" evidence="1">
    <location>
        <begin position="77"/>
        <end position="94"/>
    </location>
</feature>
<feature type="compositionally biased region" description="Acidic residues" evidence="1">
    <location>
        <begin position="119"/>
        <end position="132"/>
    </location>
</feature>
<dbReference type="AlphaFoldDB" id="A0A1L9TI41"/>
<organism evidence="2 3">
    <name type="scientific">Aspergillus sydowii CBS 593.65</name>
    <dbReference type="NCBI Taxonomy" id="1036612"/>
    <lineage>
        <taxon>Eukaryota</taxon>
        <taxon>Fungi</taxon>
        <taxon>Dikarya</taxon>
        <taxon>Ascomycota</taxon>
        <taxon>Pezizomycotina</taxon>
        <taxon>Eurotiomycetes</taxon>
        <taxon>Eurotiomycetidae</taxon>
        <taxon>Eurotiales</taxon>
        <taxon>Aspergillaceae</taxon>
        <taxon>Aspergillus</taxon>
        <taxon>Aspergillus subgen. Nidulantes</taxon>
    </lineage>
</organism>
<dbReference type="EMBL" id="KV878586">
    <property type="protein sequence ID" value="OJJ59085.1"/>
    <property type="molecule type" value="Genomic_DNA"/>
</dbReference>
<feature type="compositionally biased region" description="Polar residues" evidence="1">
    <location>
        <begin position="358"/>
        <end position="392"/>
    </location>
</feature>